<evidence type="ECO:0000313" key="1">
    <source>
        <dbReference type="EMBL" id="ABR47105.1"/>
    </source>
</evidence>
<dbReference type="EMBL" id="CP000724">
    <property type="protein sequence ID" value="ABR47105.1"/>
    <property type="molecule type" value="Genomic_DNA"/>
</dbReference>
<gene>
    <name evidence="1" type="ordered locus">Amet_0883</name>
</gene>
<dbReference type="eggNOG" id="ENOG50332NW">
    <property type="taxonomic scope" value="Bacteria"/>
</dbReference>
<accession>A6TLN7</accession>
<organism evidence="1 2">
    <name type="scientific">Alkaliphilus metalliredigens (strain QYMF)</name>
    <dbReference type="NCBI Taxonomy" id="293826"/>
    <lineage>
        <taxon>Bacteria</taxon>
        <taxon>Bacillati</taxon>
        <taxon>Bacillota</taxon>
        <taxon>Clostridia</taxon>
        <taxon>Peptostreptococcales</taxon>
        <taxon>Natronincolaceae</taxon>
        <taxon>Alkaliphilus</taxon>
    </lineage>
</organism>
<sequence length="70" mass="8041">MYKAHGITGYQLKTTEDLLKVHGIGFKAVQGYARLDDLLRILYEKLFLNFFNGLGFRVQGYFSSQGYLLC</sequence>
<reference evidence="2" key="1">
    <citation type="journal article" date="2016" name="Genome Announc.">
        <title>Complete genome sequence of Alkaliphilus metalliredigens strain QYMF, an alkaliphilic and metal-reducing bacterium isolated from borax-contaminated leachate ponds.</title>
        <authorList>
            <person name="Hwang C."/>
            <person name="Copeland A."/>
            <person name="Lucas S."/>
            <person name="Lapidus A."/>
            <person name="Barry K."/>
            <person name="Detter J.C."/>
            <person name="Glavina Del Rio T."/>
            <person name="Hammon N."/>
            <person name="Israni S."/>
            <person name="Dalin E."/>
            <person name="Tice H."/>
            <person name="Pitluck S."/>
            <person name="Chertkov O."/>
            <person name="Brettin T."/>
            <person name="Bruce D."/>
            <person name="Han C."/>
            <person name="Schmutz J."/>
            <person name="Larimer F."/>
            <person name="Land M.L."/>
            <person name="Hauser L."/>
            <person name="Kyrpides N."/>
            <person name="Mikhailova N."/>
            <person name="Ye Q."/>
            <person name="Zhou J."/>
            <person name="Richardson P."/>
            <person name="Fields M.W."/>
        </authorList>
    </citation>
    <scope>NUCLEOTIDE SEQUENCE [LARGE SCALE GENOMIC DNA]</scope>
    <source>
        <strain evidence="2">QYMF</strain>
    </source>
</reference>
<proteinExistence type="predicted"/>
<evidence type="ECO:0000313" key="2">
    <source>
        <dbReference type="Proteomes" id="UP000001572"/>
    </source>
</evidence>
<dbReference type="AlphaFoldDB" id="A6TLN7"/>
<dbReference type="STRING" id="293826.Amet_0883"/>
<dbReference type="KEGG" id="amt:Amet_0883"/>
<dbReference type="HOGENOM" id="CLU_2748805_0_0_9"/>
<dbReference type="Proteomes" id="UP000001572">
    <property type="component" value="Chromosome"/>
</dbReference>
<name>A6TLN7_ALKMQ</name>
<keyword evidence="2" id="KW-1185">Reference proteome</keyword>
<protein>
    <submittedName>
        <fullName evidence="1">Uncharacterized protein</fullName>
    </submittedName>
</protein>